<protein>
    <submittedName>
        <fullName evidence="1">Uncharacterized protein</fullName>
    </submittedName>
</protein>
<reference evidence="1 2" key="1">
    <citation type="journal article" date="2024" name="Plant Biotechnol. J.">
        <title>Genome and CRISPR/Cas9 system of a widespread forest tree (Populus alba) in the world.</title>
        <authorList>
            <person name="Liu Y.J."/>
            <person name="Jiang P.F."/>
            <person name="Han X.M."/>
            <person name="Li X.Y."/>
            <person name="Wang H.M."/>
            <person name="Wang Y.J."/>
            <person name="Wang X.X."/>
            <person name="Zeng Q.Y."/>
        </authorList>
    </citation>
    <scope>NUCLEOTIDE SEQUENCE [LARGE SCALE GENOMIC DNA]</scope>
    <source>
        <strain evidence="2">cv. PAL-ZL1</strain>
    </source>
</reference>
<accession>A0ACC4C4T7</accession>
<dbReference type="Proteomes" id="UP000309997">
    <property type="component" value="Unassembled WGS sequence"/>
</dbReference>
<comment type="caution">
    <text evidence="1">The sequence shown here is derived from an EMBL/GenBank/DDBJ whole genome shotgun (WGS) entry which is preliminary data.</text>
</comment>
<sequence length="1194" mass="133036">MMSSLLQTSQGDVGTAAQYSPPYLPTACYNDSASQFPSNNMFAAAGDGIWDNGAACGRQYLVRCISAAVADSCIADQVIQVKIVDYALELTNNAPSASGTTIVLSETAFGAIANNSAAPTSINLEFQHISISNERWHKQFPDSDGSLCLLSRVRSMLGFESMEGPEVQQIELGRSPESHSDSDPLLPNQADSEPSSIQEISILNDDNIENGSVPCCRICLETDCEAGDELISPCMCKGTQQFVHRSCLDHWRSVKEGFAFSHCTTCKAQFHLRVALFEDNSWRKMKFRLFVTRDVVIVFLAVQTVIAAIGGFAYLMDKDGTFRNSFSDGWDRILSKHPIPFYYCIGVLAFFVLLGFFGLILHCSSFNSNDPRMTGCQNCCYGWGILDCFPASMEACFALVVVFVIIFAILGIAYGFLAATMAVQKIWQRHYHILTKRELTKEYIVEDLHGSYTPAKLDSEHEECIVEDFKNRKACYNQDWSNALCSGPRILAPTTYIFFASALPVIAFGEQLSKETEGSLSTVDTLASTAICGIIHSLFGGQPLLILGVAEPTVIMYSYLYSFAKGNNAIGKELYLAWVGWVCVWTALLLFLLAIFNACTIINRFTRVAGELFGMLIAVLFIQQAVKGILGEFRIPEHEDPNLEKYNFQWLYTNGLLGVIFTFGLLYTALKSRGARSWQYGTGWFRTLIADYGVPLMVLVWAALSFGVPGKLPSGVPRRLESPLPWDTASLEHWTVIKDMAKVPPAYLFAAFIPAVMVAGLYFFDHSVASQMAQQKNFNLRKPSAYHYDILVLGVLTLFCGLIGLPPSNGVLPQSPMHTKSLAVLSKQLIRKKMVKGAKECMKQNASNSEIYGEMQAVFIEINRTPLPSAANELKDLKDTAMKDDDGGIAYGNFDPEKHIDAHLPVQVNEQRFSNLLQSLLVGASLLAMPIIKKIPTSVLWGYFAYMAIDSLPGNQFWERILLLFVTPSRCHKILEAPHASFVENVPFRHISMFTLFQLAYLLICFGVTWIPVAGILFPLPFFLLISIRQHILPKLFHPFYLHELDAAEYEEIEGAPRRSGAVSFKERNGSVDGIDLSLCDSEILDELSTRRGELKLISKSFGDDKIFQKEQDFLQVERQDRYLRLHEHGFSAHKKSTRSTLIRKELSKNSNKALPMCILARIRKAVFEDYEKQLFCKGSSSPGDGLAVFEAEE</sequence>
<evidence type="ECO:0000313" key="2">
    <source>
        <dbReference type="Proteomes" id="UP000309997"/>
    </source>
</evidence>
<keyword evidence="2" id="KW-1185">Reference proteome</keyword>
<evidence type="ECO:0000313" key="1">
    <source>
        <dbReference type="EMBL" id="KAL3586253.1"/>
    </source>
</evidence>
<proteinExistence type="predicted"/>
<gene>
    <name evidence="1" type="ORF">D5086_013120</name>
</gene>
<dbReference type="EMBL" id="RCHU02000006">
    <property type="protein sequence ID" value="KAL3586253.1"/>
    <property type="molecule type" value="Genomic_DNA"/>
</dbReference>
<organism evidence="1 2">
    <name type="scientific">Populus alba</name>
    <name type="common">White poplar</name>
    <dbReference type="NCBI Taxonomy" id="43335"/>
    <lineage>
        <taxon>Eukaryota</taxon>
        <taxon>Viridiplantae</taxon>
        <taxon>Streptophyta</taxon>
        <taxon>Embryophyta</taxon>
        <taxon>Tracheophyta</taxon>
        <taxon>Spermatophyta</taxon>
        <taxon>Magnoliopsida</taxon>
        <taxon>eudicotyledons</taxon>
        <taxon>Gunneridae</taxon>
        <taxon>Pentapetalae</taxon>
        <taxon>rosids</taxon>
        <taxon>fabids</taxon>
        <taxon>Malpighiales</taxon>
        <taxon>Salicaceae</taxon>
        <taxon>Saliceae</taxon>
        <taxon>Populus</taxon>
    </lineage>
</organism>
<name>A0ACC4C4T7_POPAL</name>